<dbReference type="EMBL" id="CAMXCT020002280">
    <property type="protein sequence ID" value="CAL1150410.1"/>
    <property type="molecule type" value="Genomic_DNA"/>
</dbReference>
<dbReference type="InterPro" id="IPR051553">
    <property type="entry name" value="Ran_GTPase-activating"/>
</dbReference>
<gene>
    <name evidence="2" type="ORF">C1SCF055_LOCUS23461</name>
</gene>
<dbReference type="SUPFAM" id="SSF50985">
    <property type="entry name" value="RCC1/BLIP-II"/>
    <property type="match status" value="2"/>
</dbReference>
<organism evidence="2">
    <name type="scientific">Cladocopium goreaui</name>
    <dbReference type="NCBI Taxonomy" id="2562237"/>
    <lineage>
        <taxon>Eukaryota</taxon>
        <taxon>Sar</taxon>
        <taxon>Alveolata</taxon>
        <taxon>Dinophyceae</taxon>
        <taxon>Suessiales</taxon>
        <taxon>Symbiodiniaceae</taxon>
        <taxon>Cladocopium</taxon>
    </lineage>
</organism>
<reference evidence="2" key="1">
    <citation type="submission" date="2022-10" db="EMBL/GenBank/DDBJ databases">
        <authorList>
            <person name="Chen Y."/>
            <person name="Dougan E. K."/>
            <person name="Chan C."/>
            <person name="Rhodes N."/>
            <person name="Thang M."/>
        </authorList>
    </citation>
    <scope>NUCLEOTIDE SEQUENCE</scope>
</reference>
<evidence type="ECO:0000256" key="1">
    <source>
        <dbReference type="SAM" id="MobiDB-lite"/>
    </source>
</evidence>
<evidence type="ECO:0000313" key="5">
    <source>
        <dbReference type="Proteomes" id="UP001152797"/>
    </source>
</evidence>
<keyword evidence="5" id="KW-1185">Reference proteome</keyword>
<dbReference type="InterPro" id="IPR009091">
    <property type="entry name" value="RCC1/BLIP-II"/>
</dbReference>
<evidence type="ECO:0000313" key="3">
    <source>
        <dbReference type="EMBL" id="CAL1150410.1"/>
    </source>
</evidence>
<dbReference type="Proteomes" id="UP001152797">
    <property type="component" value="Unassembled WGS sequence"/>
</dbReference>
<name>A0A9P1CSS9_9DINO</name>
<feature type="compositionally biased region" description="Low complexity" evidence="1">
    <location>
        <begin position="44"/>
        <end position="57"/>
    </location>
</feature>
<feature type="region of interest" description="Disordered" evidence="1">
    <location>
        <begin position="1"/>
        <end position="67"/>
    </location>
</feature>
<accession>A0A9P1CSS9</accession>
<reference evidence="3" key="2">
    <citation type="submission" date="2024-04" db="EMBL/GenBank/DDBJ databases">
        <authorList>
            <person name="Chen Y."/>
            <person name="Shah S."/>
            <person name="Dougan E. K."/>
            <person name="Thang M."/>
            <person name="Chan C."/>
        </authorList>
    </citation>
    <scope>NUCLEOTIDE SEQUENCE [LARGE SCALE GENOMIC DNA]</scope>
</reference>
<dbReference type="PANTHER" id="PTHR45982">
    <property type="entry name" value="REGULATOR OF CHROMOSOME CONDENSATION"/>
    <property type="match status" value="1"/>
</dbReference>
<dbReference type="PANTHER" id="PTHR45982:SF1">
    <property type="entry name" value="REGULATOR OF CHROMOSOME CONDENSATION"/>
    <property type="match status" value="1"/>
</dbReference>
<sequence length="724" mass="78414">MGSESPRRVLTNFSDYSGAPKWVLGPHPQWSPRKRDRFVEKQDSSPGPGRYSPSPKGQVKPSWGFGTGDRDWNHLPHDYWPKPMGASPDLYSKHAPAYPNFCNMLGRHHHSLTLRQCVDRFMTCQTSVKQRPRSFGRCHKAFNFDVPDTPGPGDIDVDVQHPGAPSWHGVPCCFTTMDRREGYPLDGEMNEMFLEDAEQMFEGDEARALDAVWNPVPSLMGLPRYLRRARMFGRGEDEPPVNLQICLPSGSNVKLSFTTGTLMIDVKDAAQEAFKVGFIRLVTPAGHFIRSHLTIEDAGLRDGDTLNAIVQPVQLSSNGSVFALWSNCGLVTWGIPYFGGLSSEVQDRLRSGEVRLQQLQNSQRAFCAVFEDGTAMAWGESTSGGDSSKVQPMLKDVLCVQASQNAFAAILANGRVETWGAPDFGGDSRAVKEQLQHVKQIQSSDDAFAALLEDGRVVSWGDRYFNERIAGLDITNIDKVQSSAGAFAGIDVSGSAVAWGDPEKGGDCTAVKDQLTNIVAIQGNDESFAALRADGTVVTWGDPEAGGDSSSVQDKLKNVKAIQAANYAFAAILEDGSVVSWGRPQYGGDQQKVADRLKNVTHIQATEGAFAAITGDGSVVSLGDPNSGGDSRIFDDLFVDVKKISASDAAFAALLGDGGVVTWGDPNQGGDSSTVQEQLWDVQDIQSTERAFAAVLASGTVVPWGMLTHGGASREIHQQLLHFM</sequence>
<dbReference type="OrthoDB" id="408734at2759"/>
<dbReference type="AlphaFoldDB" id="A0A9P1CSS9"/>
<dbReference type="EMBL" id="CAMXCT010002280">
    <property type="protein sequence ID" value="CAI3997035.1"/>
    <property type="molecule type" value="Genomic_DNA"/>
</dbReference>
<dbReference type="Gene3D" id="2.130.10.30">
    <property type="entry name" value="Regulator of chromosome condensation 1/beta-lactamase-inhibitor protein II"/>
    <property type="match status" value="2"/>
</dbReference>
<dbReference type="EMBL" id="CAMXCT030002280">
    <property type="protein sequence ID" value="CAL4784347.1"/>
    <property type="molecule type" value="Genomic_DNA"/>
</dbReference>
<evidence type="ECO:0000313" key="2">
    <source>
        <dbReference type="EMBL" id="CAI3997035.1"/>
    </source>
</evidence>
<comment type="caution">
    <text evidence="2">The sequence shown here is derived from an EMBL/GenBank/DDBJ whole genome shotgun (WGS) entry which is preliminary data.</text>
</comment>
<evidence type="ECO:0000313" key="4">
    <source>
        <dbReference type="EMBL" id="CAL4784347.1"/>
    </source>
</evidence>
<proteinExistence type="predicted"/>
<protein>
    <submittedName>
        <fullName evidence="4">E3 ubiquitin-protein ligase HERC1</fullName>
    </submittedName>
</protein>